<dbReference type="Pfam" id="PF01368">
    <property type="entry name" value="DHH"/>
    <property type="match status" value="1"/>
</dbReference>
<evidence type="ECO:0000313" key="10">
    <source>
        <dbReference type="EMBL" id="CAA0090069.1"/>
    </source>
</evidence>
<evidence type="ECO:0000256" key="2">
    <source>
        <dbReference type="ARBA" id="ARBA00019841"/>
    </source>
</evidence>
<evidence type="ECO:0000256" key="3">
    <source>
        <dbReference type="ARBA" id="ARBA00022722"/>
    </source>
</evidence>
<dbReference type="EMBL" id="CACSIM010000002">
    <property type="protein sequence ID" value="CAA0097337.1"/>
    <property type="molecule type" value="Genomic_DNA"/>
</dbReference>
<dbReference type="InterPro" id="IPR001667">
    <property type="entry name" value="DDH_dom"/>
</dbReference>
<keyword evidence="5 10" id="KW-0269">Exonuclease</keyword>
<dbReference type="Gene3D" id="3.90.1640.30">
    <property type="match status" value="1"/>
</dbReference>
<dbReference type="Proteomes" id="UP000439591">
    <property type="component" value="Unassembled WGS sequence"/>
</dbReference>
<evidence type="ECO:0000256" key="1">
    <source>
        <dbReference type="ARBA" id="ARBA00005915"/>
    </source>
</evidence>
<dbReference type="GO" id="GO:0006281">
    <property type="term" value="P:DNA repair"/>
    <property type="evidence" value="ECO:0007669"/>
    <property type="project" value="InterPro"/>
</dbReference>
<dbReference type="SUPFAM" id="SSF64182">
    <property type="entry name" value="DHH phosphoesterases"/>
    <property type="match status" value="1"/>
</dbReference>
<dbReference type="GO" id="GO:0003676">
    <property type="term" value="F:nucleic acid binding"/>
    <property type="evidence" value="ECO:0007669"/>
    <property type="project" value="InterPro"/>
</dbReference>
<dbReference type="InterPro" id="IPR051673">
    <property type="entry name" value="SSDNA_exonuclease_RecJ"/>
</dbReference>
<keyword evidence="4 10" id="KW-0378">Hydrolase</keyword>
<dbReference type="PANTHER" id="PTHR30255:SF2">
    <property type="entry name" value="SINGLE-STRANDED-DNA-SPECIFIC EXONUCLEASE RECJ"/>
    <property type="match status" value="1"/>
</dbReference>
<evidence type="ECO:0000313" key="11">
    <source>
        <dbReference type="EMBL" id="CAA0097337.1"/>
    </source>
</evidence>
<dbReference type="NCBIfam" id="TIGR00644">
    <property type="entry name" value="recJ"/>
    <property type="match status" value="1"/>
</dbReference>
<name>A0A5S9NIG9_9GAMM</name>
<comment type="similarity">
    <text evidence="1">Belongs to the RecJ family.</text>
</comment>
<accession>A0A5S9NIG9</accession>
<feature type="domain" description="DHHA1" evidence="8">
    <location>
        <begin position="356"/>
        <end position="450"/>
    </location>
</feature>
<feature type="domain" description="DDH" evidence="7">
    <location>
        <begin position="71"/>
        <end position="230"/>
    </location>
</feature>
<feature type="domain" description="RecJ OB" evidence="9">
    <location>
        <begin position="466"/>
        <end position="570"/>
    </location>
</feature>
<dbReference type="InterPro" id="IPR004610">
    <property type="entry name" value="RecJ"/>
</dbReference>
<organism evidence="10 12">
    <name type="scientific">Zhongshania aliphaticivorans</name>
    <dbReference type="NCBI Taxonomy" id="1470434"/>
    <lineage>
        <taxon>Bacteria</taxon>
        <taxon>Pseudomonadati</taxon>
        <taxon>Pseudomonadota</taxon>
        <taxon>Gammaproteobacteria</taxon>
        <taxon>Cellvibrionales</taxon>
        <taxon>Spongiibacteraceae</taxon>
        <taxon>Zhongshania</taxon>
    </lineage>
</organism>
<reference evidence="12 13" key="1">
    <citation type="submission" date="2019-11" db="EMBL/GenBank/DDBJ databases">
        <authorList>
            <person name="Holert J."/>
        </authorList>
    </citation>
    <scope>NUCLEOTIDE SEQUENCE [LARGE SCALE GENOMIC DNA]</scope>
    <source>
        <strain evidence="11">BC3_2A</strain>
        <strain evidence="10">SB11_1A</strain>
    </source>
</reference>
<evidence type="ECO:0000259" key="9">
    <source>
        <dbReference type="Pfam" id="PF17768"/>
    </source>
</evidence>
<dbReference type="EMBL" id="CACSIK010000001">
    <property type="protein sequence ID" value="CAA0090069.1"/>
    <property type="molecule type" value="Genomic_DNA"/>
</dbReference>
<evidence type="ECO:0000259" key="8">
    <source>
        <dbReference type="Pfam" id="PF02272"/>
    </source>
</evidence>
<dbReference type="Proteomes" id="UP000435877">
    <property type="component" value="Unassembled WGS sequence"/>
</dbReference>
<dbReference type="Pfam" id="PF17768">
    <property type="entry name" value="RecJ_OB"/>
    <property type="match status" value="1"/>
</dbReference>
<feature type="coiled-coil region" evidence="6">
    <location>
        <begin position="305"/>
        <end position="332"/>
    </location>
</feature>
<evidence type="ECO:0000259" key="7">
    <source>
        <dbReference type="Pfam" id="PF01368"/>
    </source>
</evidence>
<keyword evidence="6" id="KW-0175">Coiled coil</keyword>
<dbReference type="FunFam" id="3.90.1640.30:FF:000001">
    <property type="entry name" value="Single-stranded-DNA-specific exonuclease RecJ"/>
    <property type="match status" value="1"/>
</dbReference>
<evidence type="ECO:0000313" key="13">
    <source>
        <dbReference type="Proteomes" id="UP000439591"/>
    </source>
</evidence>
<keyword evidence="3" id="KW-0540">Nuclease</keyword>
<dbReference type="Pfam" id="PF02272">
    <property type="entry name" value="DHHA1"/>
    <property type="match status" value="1"/>
</dbReference>
<dbReference type="GO" id="GO:0008409">
    <property type="term" value="F:5'-3' exonuclease activity"/>
    <property type="evidence" value="ECO:0007669"/>
    <property type="project" value="InterPro"/>
</dbReference>
<dbReference type="RefSeq" id="WP_200842632.1">
    <property type="nucleotide sequence ID" value="NZ_CACSIK010000001.1"/>
</dbReference>
<dbReference type="InterPro" id="IPR038763">
    <property type="entry name" value="DHH_sf"/>
</dbReference>
<dbReference type="AlphaFoldDB" id="A0A5S9NIG9"/>
<dbReference type="GO" id="GO:0006310">
    <property type="term" value="P:DNA recombination"/>
    <property type="evidence" value="ECO:0007669"/>
    <property type="project" value="InterPro"/>
</dbReference>
<dbReference type="PANTHER" id="PTHR30255">
    <property type="entry name" value="SINGLE-STRANDED-DNA-SPECIFIC EXONUCLEASE RECJ"/>
    <property type="match status" value="1"/>
</dbReference>
<dbReference type="InterPro" id="IPR041122">
    <property type="entry name" value="RecJ_OB"/>
</dbReference>
<dbReference type="Gene3D" id="3.10.310.30">
    <property type="match status" value="1"/>
</dbReference>
<evidence type="ECO:0000313" key="12">
    <source>
        <dbReference type="Proteomes" id="UP000435877"/>
    </source>
</evidence>
<dbReference type="InterPro" id="IPR003156">
    <property type="entry name" value="DHHA1_dom"/>
</dbReference>
<gene>
    <name evidence="10" type="primary">recJ</name>
    <name evidence="10" type="ORF">IHBHHGIJ_01927</name>
    <name evidence="11" type="ORF">KFEGEMFD_01529</name>
</gene>
<sequence length="579" mass="62847">MTDFPKIIVRSSTAPAFAGAVPPLLQRLYAARGALCDSDIETGLETLPKPEMKGLAAACTMLADAIEDQKRILIVGDFDCDGATSTSVAMLGLRALGAGHVDYLVPNRFEYGYGLTPEIVEVAAERQPDLIVTVDNGISSIDGVAAAHKLGIPVLVTDHHLPGDNLPDAAAIVNPNQYGCPFPAKSLAGVGVMFYVLLALRSELRSRKWFSECRAEPNLAELLDLVALGTVADVVPLEHANRVLVSQGLRRIRAGRCRPGITALLRVAGKEANRIVAADMGFAIGPRLNAAGRLDDISLGIRCLLTENDELALNLAAELDDLNKERRAIEQSMKDDAVRALAHLQLDASNIPSGICLYDPTWHQGVVGILASRIKERYHRPVIAFADADDEEIKGSARSIPGLHLRDALDLLAKRNPGLLSKFGGHAMAAGLSLAKADYSRFEKAFDNIVTELTTQDQLTAVVLSDGELQPEHFSIELAELLRNAGPWGQNFPEPKFHGRFNLVQQRIVGARHLKMVLSPVDASQQVIDAIAFNIDTELWPNLHVKWVDVVYKLDSNLFRERLSVQLLVDHVQAVADSS</sequence>
<evidence type="ECO:0000256" key="4">
    <source>
        <dbReference type="ARBA" id="ARBA00022801"/>
    </source>
</evidence>
<protein>
    <recommendedName>
        <fullName evidence="2">Single-stranded-DNA-specific exonuclease RecJ</fullName>
    </recommendedName>
</protein>
<keyword evidence="12" id="KW-1185">Reference proteome</keyword>
<evidence type="ECO:0000256" key="6">
    <source>
        <dbReference type="SAM" id="Coils"/>
    </source>
</evidence>
<evidence type="ECO:0000256" key="5">
    <source>
        <dbReference type="ARBA" id="ARBA00022839"/>
    </source>
</evidence>
<proteinExistence type="inferred from homology"/>